<evidence type="ECO:0000256" key="4">
    <source>
        <dbReference type="ARBA" id="ARBA00022801"/>
    </source>
</evidence>
<dbReference type="SMART" id="SM00631">
    <property type="entry name" value="Zn_pept"/>
    <property type="match status" value="1"/>
</dbReference>
<dbReference type="RefSeq" id="WP_108688617.1">
    <property type="nucleotide sequence ID" value="NZ_QCYK01000003.1"/>
</dbReference>
<proteinExistence type="inferred from homology"/>
<evidence type="ECO:0000256" key="1">
    <source>
        <dbReference type="ARBA" id="ARBA00001947"/>
    </source>
</evidence>
<keyword evidence="10" id="KW-0121">Carboxypeptidase</keyword>
<dbReference type="PROSITE" id="PS52035">
    <property type="entry name" value="PEPTIDASE_M14"/>
    <property type="match status" value="1"/>
</dbReference>
<evidence type="ECO:0000256" key="8">
    <source>
        <dbReference type="SAM" id="SignalP"/>
    </source>
</evidence>
<organism evidence="10 11">
    <name type="scientific">Chitinophaga parva</name>
    <dbReference type="NCBI Taxonomy" id="2169414"/>
    <lineage>
        <taxon>Bacteria</taxon>
        <taxon>Pseudomonadati</taxon>
        <taxon>Bacteroidota</taxon>
        <taxon>Chitinophagia</taxon>
        <taxon>Chitinophagales</taxon>
        <taxon>Chitinophagaceae</taxon>
        <taxon>Chitinophaga</taxon>
    </lineage>
</organism>
<dbReference type="SUPFAM" id="SSF52317">
    <property type="entry name" value="Class I glutamine amidotransferase-like"/>
    <property type="match status" value="1"/>
</dbReference>
<dbReference type="SUPFAM" id="SSF53187">
    <property type="entry name" value="Zn-dependent exopeptidases"/>
    <property type="match status" value="1"/>
</dbReference>
<protein>
    <submittedName>
        <fullName evidence="10">Zinc carboxypeptidase</fullName>
    </submittedName>
</protein>
<dbReference type="AlphaFoldDB" id="A0A2T7BCP3"/>
<dbReference type="OrthoDB" id="9758209at2"/>
<sequence>MRRLLLLAVLLLALTAQAQTTSLQSPQQFLGYTLGTQYTPYYKVEAYFRYIAANAPNVRLQQYGTTYENRPLLLAAVSATENINHLEDIRQQSVAVASANGKFADNAPVIVWLSYNVHGNEASSTEAAMQTLYELANPANARTRQWLQNTVVLIDPCLNPDGRERFVNFYNPIRRKMPDPVRATREHQEPWPGGRSNHYYFDLNRDWAWQSQKESQQRLAAYNQWMPQVHVDFHEQQPDGPYYFAPAAEPMHDVITPWQRSFQVTIGKNNAKYFDEQGWLYYTRERYDLFYPSYGDTWPLYNGAIGMTYEQAGGSPSGLAVLQRDGDTLTLGARVAHHFTTGMSTIEVASQQAKQINNAFQEFFVNAAQHPKNEFKAYVVKAGGNNEKLRNLAALLQRNHIQFGYGAATGSTSGYNYFTGKTENFSIAPEDMVISALQPRSTLLQVLFEPNSHLTDSVTYDITAWGIPFAYGLTSYALKTPLKAAADSLPVHRYQRMAAGHPYAYLARWNSVKDVKFLAGLLARHVKVRYAEVPFGAGGKTYPAGTLMITRSGNAFPGFDTTITSLAEQMQIELDTTATGFVDKGSDFGSTRNRYIKPPRVVMLAGSNASSLKVGEIWHYFEQQIDYPISIVNEEDLRDLDWEEMDVLILPSADFTILGSKATTDRLRNWISAGGRLIAMGQSAADLSVTGDWGFHLKHDPDIAKPDPYQHIKPYANREREELKQTIPGAIYRIHLDNTHPLAFGYGDEYYTLKVSDDIYEFMDHGWNVGYLKKDSYQTGFVGVDTKARLQDGMVMGVKDIGNGALIILADDPVFRAFWENGKLLLGNAIFLVGQ</sequence>
<feature type="signal peptide" evidence="8">
    <location>
        <begin position="1"/>
        <end position="18"/>
    </location>
</feature>
<dbReference type="Pfam" id="PF00246">
    <property type="entry name" value="Peptidase_M14"/>
    <property type="match status" value="1"/>
</dbReference>
<feature type="active site" description="Proton donor/acceptor" evidence="7">
    <location>
        <position position="347"/>
    </location>
</feature>
<keyword evidence="4" id="KW-0378">Hydrolase</keyword>
<dbReference type="Gene3D" id="3.40.50.880">
    <property type="match status" value="1"/>
</dbReference>
<dbReference type="PANTHER" id="PTHR11705:SF143">
    <property type="entry name" value="SLL0236 PROTEIN"/>
    <property type="match status" value="1"/>
</dbReference>
<keyword evidence="11" id="KW-1185">Reference proteome</keyword>
<keyword evidence="6" id="KW-0482">Metalloprotease</keyword>
<name>A0A2T7BCP3_9BACT</name>
<dbReference type="InterPro" id="IPR029062">
    <property type="entry name" value="Class_I_gatase-like"/>
</dbReference>
<evidence type="ECO:0000259" key="9">
    <source>
        <dbReference type="PROSITE" id="PS52035"/>
    </source>
</evidence>
<comment type="caution">
    <text evidence="10">The sequence shown here is derived from an EMBL/GenBank/DDBJ whole genome shotgun (WGS) entry which is preliminary data.</text>
</comment>
<evidence type="ECO:0000313" key="10">
    <source>
        <dbReference type="EMBL" id="PUZ22873.1"/>
    </source>
</evidence>
<dbReference type="GO" id="GO:0005615">
    <property type="term" value="C:extracellular space"/>
    <property type="evidence" value="ECO:0007669"/>
    <property type="project" value="TreeGrafter"/>
</dbReference>
<evidence type="ECO:0000313" key="11">
    <source>
        <dbReference type="Proteomes" id="UP000244450"/>
    </source>
</evidence>
<keyword evidence="3" id="KW-0645">Protease</keyword>
<evidence type="ECO:0000256" key="2">
    <source>
        <dbReference type="ARBA" id="ARBA00005988"/>
    </source>
</evidence>
<dbReference type="CDD" id="cd06238">
    <property type="entry name" value="M14-like"/>
    <property type="match status" value="1"/>
</dbReference>
<feature type="chain" id="PRO_5015445924" evidence="8">
    <location>
        <begin position="19"/>
        <end position="835"/>
    </location>
</feature>
<comment type="cofactor">
    <cofactor evidence="1">
        <name>Zn(2+)</name>
        <dbReference type="ChEBI" id="CHEBI:29105"/>
    </cofactor>
</comment>
<dbReference type="EMBL" id="QCYK01000003">
    <property type="protein sequence ID" value="PUZ22873.1"/>
    <property type="molecule type" value="Genomic_DNA"/>
</dbReference>
<dbReference type="Proteomes" id="UP000244450">
    <property type="component" value="Unassembled WGS sequence"/>
</dbReference>
<reference evidence="10 11" key="1">
    <citation type="submission" date="2018-04" db="EMBL/GenBank/DDBJ databases">
        <title>Chitinophaga fuyangensis sp. nov., isolated from soil in a chemical factory.</title>
        <authorList>
            <person name="Chen K."/>
        </authorList>
    </citation>
    <scope>NUCLEOTIDE SEQUENCE [LARGE SCALE GENOMIC DNA]</scope>
    <source>
        <strain evidence="10 11">LY-1</strain>
    </source>
</reference>
<dbReference type="InterPro" id="IPR000834">
    <property type="entry name" value="Peptidase_M14"/>
</dbReference>
<keyword evidence="5" id="KW-0862">Zinc</keyword>
<gene>
    <name evidence="10" type="ORF">DCC81_20855</name>
</gene>
<evidence type="ECO:0000256" key="7">
    <source>
        <dbReference type="PROSITE-ProRule" id="PRU01379"/>
    </source>
</evidence>
<feature type="domain" description="Peptidase M14" evidence="9">
    <location>
        <begin position="37"/>
        <end position="368"/>
    </location>
</feature>
<dbReference type="GO" id="GO:0004181">
    <property type="term" value="F:metallocarboxypeptidase activity"/>
    <property type="evidence" value="ECO:0007669"/>
    <property type="project" value="InterPro"/>
</dbReference>
<dbReference type="GO" id="GO:0006508">
    <property type="term" value="P:proteolysis"/>
    <property type="evidence" value="ECO:0007669"/>
    <property type="project" value="UniProtKB-KW"/>
</dbReference>
<evidence type="ECO:0000256" key="6">
    <source>
        <dbReference type="ARBA" id="ARBA00023049"/>
    </source>
</evidence>
<accession>A0A2T7BCP3</accession>
<dbReference type="GO" id="GO:0008270">
    <property type="term" value="F:zinc ion binding"/>
    <property type="evidence" value="ECO:0007669"/>
    <property type="project" value="InterPro"/>
</dbReference>
<dbReference type="Gene3D" id="3.40.630.10">
    <property type="entry name" value="Zn peptidases"/>
    <property type="match status" value="1"/>
</dbReference>
<dbReference type="PANTHER" id="PTHR11705">
    <property type="entry name" value="PROTEASE FAMILY M14 CARBOXYPEPTIDASE A,B"/>
    <property type="match status" value="1"/>
</dbReference>
<evidence type="ECO:0000256" key="3">
    <source>
        <dbReference type="ARBA" id="ARBA00022670"/>
    </source>
</evidence>
<keyword evidence="8" id="KW-0732">Signal</keyword>
<evidence type="ECO:0000256" key="5">
    <source>
        <dbReference type="ARBA" id="ARBA00022833"/>
    </source>
</evidence>
<comment type="similarity">
    <text evidence="2 7">Belongs to the peptidase M14 family.</text>
</comment>
<dbReference type="CDD" id="cd03143">
    <property type="entry name" value="A4_beta-galactosidase_middle_domain"/>
    <property type="match status" value="1"/>
</dbReference>